<evidence type="ECO:0000313" key="1">
    <source>
        <dbReference type="EMBL" id="QEG01255.1"/>
    </source>
</evidence>
<dbReference type="KEGG" id="smam:Mal15_53310"/>
<name>A0A5B9MNL3_9BACT</name>
<organism evidence="1 2">
    <name type="scientific">Stieleria maiorica</name>
    <dbReference type="NCBI Taxonomy" id="2795974"/>
    <lineage>
        <taxon>Bacteria</taxon>
        <taxon>Pseudomonadati</taxon>
        <taxon>Planctomycetota</taxon>
        <taxon>Planctomycetia</taxon>
        <taxon>Pirellulales</taxon>
        <taxon>Pirellulaceae</taxon>
        <taxon>Stieleria</taxon>
    </lineage>
</organism>
<protein>
    <submittedName>
        <fullName evidence="1">Uncharacterized protein</fullName>
    </submittedName>
</protein>
<gene>
    <name evidence="1" type="ORF">Mal15_53310</name>
</gene>
<dbReference type="RefSeq" id="WP_147870353.1">
    <property type="nucleotide sequence ID" value="NZ_CP036264.1"/>
</dbReference>
<accession>A0A5B9MNL3</accession>
<dbReference type="EMBL" id="CP036264">
    <property type="protein sequence ID" value="QEG01255.1"/>
    <property type="molecule type" value="Genomic_DNA"/>
</dbReference>
<evidence type="ECO:0000313" key="2">
    <source>
        <dbReference type="Proteomes" id="UP000321353"/>
    </source>
</evidence>
<keyword evidence="2" id="KW-1185">Reference proteome</keyword>
<proteinExistence type="predicted"/>
<sequence>MAKQTEDREDLLRDGTAMTVRGRLWVGNAEVVIGFRSQGQLSLYWDQDPVFQFDESGRLRRAFVDACRLKAQNGRLVRLLQTRPSDDQPVNRLQLLTGPVSDADQAAILQRLAEALQQIDVVLEQVESGGRGIELQTVGASAADFARRVRRWIEAWKGTQGVAGDPSA</sequence>
<reference evidence="1 2" key="1">
    <citation type="submission" date="2019-02" db="EMBL/GenBank/DDBJ databases">
        <title>Planctomycetal bacteria perform biofilm scaping via a novel small molecule.</title>
        <authorList>
            <person name="Jeske O."/>
            <person name="Boedeker C."/>
            <person name="Wiegand S."/>
            <person name="Breitling P."/>
            <person name="Kallscheuer N."/>
            <person name="Jogler M."/>
            <person name="Rohde M."/>
            <person name="Petersen J."/>
            <person name="Medema M.H."/>
            <person name="Surup F."/>
            <person name="Jogler C."/>
        </authorList>
    </citation>
    <scope>NUCLEOTIDE SEQUENCE [LARGE SCALE GENOMIC DNA]</scope>
    <source>
        <strain evidence="1 2">Mal15</strain>
    </source>
</reference>
<dbReference type="Proteomes" id="UP000321353">
    <property type="component" value="Chromosome"/>
</dbReference>
<dbReference type="AlphaFoldDB" id="A0A5B9MNL3"/>